<dbReference type="SUPFAM" id="SSF50494">
    <property type="entry name" value="Trypsin-like serine proteases"/>
    <property type="match status" value="1"/>
</dbReference>
<feature type="region of interest" description="Disordered" evidence="2">
    <location>
        <begin position="641"/>
        <end position="664"/>
    </location>
</feature>
<dbReference type="SMART" id="SM00020">
    <property type="entry name" value="Tryp_SPc"/>
    <property type="match status" value="1"/>
</dbReference>
<dbReference type="InterPro" id="IPR043504">
    <property type="entry name" value="Peptidase_S1_PA_chymotrypsin"/>
</dbReference>
<keyword evidence="4" id="KW-0645">Protease</keyword>
<dbReference type="PROSITE" id="PS00134">
    <property type="entry name" value="TRYPSIN_HIS"/>
    <property type="match status" value="1"/>
</dbReference>
<dbReference type="InterPro" id="IPR018114">
    <property type="entry name" value="TRYPSIN_HIS"/>
</dbReference>
<dbReference type="Pfam" id="PF00089">
    <property type="entry name" value="Trypsin"/>
    <property type="match status" value="1"/>
</dbReference>
<dbReference type="InterPro" id="IPR009003">
    <property type="entry name" value="Peptidase_S1_PA"/>
</dbReference>
<proteinExistence type="predicted"/>
<name>A0A4C1UWI5_EUMVA</name>
<dbReference type="Gene3D" id="2.40.10.10">
    <property type="entry name" value="Trypsin-like serine proteases"/>
    <property type="match status" value="1"/>
</dbReference>
<organism evidence="4 5">
    <name type="scientific">Eumeta variegata</name>
    <name type="common">Bagworm moth</name>
    <name type="synonym">Eumeta japonica</name>
    <dbReference type="NCBI Taxonomy" id="151549"/>
    <lineage>
        <taxon>Eukaryota</taxon>
        <taxon>Metazoa</taxon>
        <taxon>Ecdysozoa</taxon>
        <taxon>Arthropoda</taxon>
        <taxon>Hexapoda</taxon>
        <taxon>Insecta</taxon>
        <taxon>Pterygota</taxon>
        <taxon>Neoptera</taxon>
        <taxon>Endopterygota</taxon>
        <taxon>Lepidoptera</taxon>
        <taxon>Glossata</taxon>
        <taxon>Ditrysia</taxon>
        <taxon>Tineoidea</taxon>
        <taxon>Psychidae</taxon>
        <taxon>Oiketicinae</taxon>
        <taxon>Eumeta</taxon>
    </lineage>
</organism>
<dbReference type="InterPro" id="IPR001254">
    <property type="entry name" value="Trypsin_dom"/>
</dbReference>
<dbReference type="AlphaFoldDB" id="A0A4C1UWI5"/>
<evidence type="ECO:0000313" key="4">
    <source>
        <dbReference type="EMBL" id="GBP30639.1"/>
    </source>
</evidence>
<dbReference type="STRING" id="151549.A0A4C1UWI5"/>
<dbReference type="GO" id="GO:0006508">
    <property type="term" value="P:proteolysis"/>
    <property type="evidence" value="ECO:0007669"/>
    <property type="project" value="UniProtKB-KW"/>
</dbReference>
<keyword evidence="1" id="KW-1015">Disulfide bond</keyword>
<evidence type="ECO:0000259" key="3">
    <source>
        <dbReference type="PROSITE" id="PS50240"/>
    </source>
</evidence>
<dbReference type="EMBL" id="BGZK01000235">
    <property type="protein sequence ID" value="GBP30639.1"/>
    <property type="molecule type" value="Genomic_DNA"/>
</dbReference>
<sequence>MGYPIQEHLALLDSPTFLRRPESIAVSGVRPDLSEFKNRLPFPRGWLSVGASYHAKICTCKGKKCVLPQYPENGSYMVINDTKAGPGDAFDDLSLILYTSDEYFALEVVYVACVRGTWSREILKRVRRPMEPKNHLTSQEASPNTRTQNVSDRCELPLHPEHGQYEILEQSHAGHNDSFFQLVYWYEIGYSILGVMDVNCSDGVWSDELPTCIGGCRLDYKAGIYYLCKKWRSLSFSTICDIYEYVPNDAEVLPVCDTPYYRSSTDLPPMKCVDGNWNYTPACLPVFGINFSGQRISRYRARVRYLAGGGSARNRDLLWHTYNKMHQPYMQICSGSIISAGVVVLICSHAYVRVTLVYFSSAPAAAARQVCPGECGTIFSKRRIRSLTLFAAGGWSARNSELPWHVAIYNRNYQPYMQICGGSIISAEVVVTGYTLNNKLSADHIAVSAAHCFWKDVEGLEPSSRFAVAAGKLYRPWSAPSDHSLEIGTRCPPYALTALCIDFMPPRCFKRRCLNRLNVVNDIVIPKRFRGVQTDYQDDIAIVYLSKPLSFNFNVWPVCIDFDLKLDRLQLTAGNLGKVAGWGLIDEDGKMSPELQVVHLPYVEIDQCIVNSSRDFRAYITSDKICAGHTNVAPMLQLTPGSGPWRTPRRGAAGSDANSPGLPHLPRVQKTSGNYAVEVAPDAHGDQRRPSCVCVCCRIRAPCAALRAAPRTGLPFCDYPQFIEIPDLHHCTKADVAAF</sequence>
<accession>A0A4C1UWI5</accession>
<dbReference type="Proteomes" id="UP000299102">
    <property type="component" value="Unassembled WGS sequence"/>
</dbReference>
<evidence type="ECO:0000256" key="2">
    <source>
        <dbReference type="SAM" id="MobiDB-lite"/>
    </source>
</evidence>
<keyword evidence="4" id="KW-0378">Hydrolase</keyword>
<comment type="caution">
    <text evidence="4">The sequence shown here is derived from an EMBL/GenBank/DDBJ whole genome shotgun (WGS) entry which is preliminary data.</text>
</comment>
<protein>
    <submittedName>
        <fullName evidence="4">Modular serine protease</fullName>
    </submittedName>
</protein>
<evidence type="ECO:0000256" key="1">
    <source>
        <dbReference type="ARBA" id="ARBA00023157"/>
    </source>
</evidence>
<dbReference type="PANTHER" id="PTHR24253:SF153">
    <property type="entry name" value="SERINE PROTEASE HEPSIN"/>
    <property type="match status" value="1"/>
</dbReference>
<gene>
    <name evidence="4" type="primary">modSP</name>
    <name evidence="4" type="ORF">EVAR_76184_1</name>
</gene>
<dbReference type="PROSITE" id="PS50240">
    <property type="entry name" value="TRYPSIN_DOM"/>
    <property type="match status" value="1"/>
</dbReference>
<reference evidence="4 5" key="1">
    <citation type="journal article" date="2019" name="Commun. Biol.">
        <title>The bagworm genome reveals a unique fibroin gene that provides high tensile strength.</title>
        <authorList>
            <person name="Kono N."/>
            <person name="Nakamura H."/>
            <person name="Ohtoshi R."/>
            <person name="Tomita M."/>
            <person name="Numata K."/>
            <person name="Arakawa K."/>
        </authorList>
    </citation>
    <scope>NUCLEOTIDE SEQUENCE [LARGE SCALE GENOMIC DNA]</scope>
</reference>
<evidence type="ECO:0000313" key="5">
    <source>
        <dbReference type="Proteomes" id="UP000299102"/>
    </source>
</evidence>
<dbReference type="GO" id="GO:0004252">
    <property type="term" value="F:serine-type endopeptidase activity"/>
    <property type="evidence" value="ECO:0007669"/>
    <property type="project" value="InterPro"/>
</dbReference>
<keyword evidence="5" id="KW-1185">Reference proteome</keyword>
<dbReference type="OrthoDB" id="2019384at2759"/>
<dbReference type="PANTHER" id="PTHR24253">
    <property type="entry name" value="TRANSMEMBRANE PROTEASE SERINE"/>
    <property type="match status" value="1"/>
</dbReference>
<dbReference type="Gene3D" id="2.10.70.10">
    <property type="entry name" value="Complement Module, domain 1"/>
    <property type="match status" value="1"/>
</dbReference>
<feature type="domain" description="Peptidase S1" evidence="3">
    <location>
        <begin position="391"/>
        <end position="739"/>
    </location>
</feature>